<keyword evidence="7" id="KW-0902">Two-component regulatory system</keyword>
<accession>A0A4R1RW72</accession>
<dbReference type="InterPro" id="IPR004358">
    <property type="entry name" value="Sig_transdc_His_kin-like_C"/>
</dbReference>
<dbReference type="EC" id="2.7.13.3" evidence="3"/>
<dbReference type="Gene3D" id="6.10.340.10">
    <property type="match status" value="1"/>
</dbReference>
<evidence type="ECO:0000256" key="4">
    <source>
        <dbReference type="ARBA" id="ARBA00022553"/>
    </source>
</evidence>
<keyword evidence="8" id="KW-1133">Transmembrane helix</keyword>
<dbReference type="EMBL" id="SLUN01000008">
    <property type="protein sequence ID" value="TCL70925.1"/>
    <property type="molecule type" value="Genomic_DNA"/>
</dbReference>
<evidence type="ECO:0000313" key="12">
    <source>
        <dbReference type="Proteomes" id="UP000295008"/>
    </source>
</evidence>
<keyword evidence="5" id="KW-0808">Transferase</keyword>
<dbReference type="GO" id="GO:0000155">
    <property type="term" value="F:phosphorelay sensor kinase activity"/>
    <property type="evidence" value="ECO:0007669"/>
    <property type="project" value="InterPro"/>
</dbReference>
<dbReference type="Proteomes" id="UP000295008">
    <property type="component" value="Unassembled WGS sequence"/>
</dbReference>
<feature type="transmembrane region" description="Helical" evidence="8">
    <location>
        <begin position="167"/>
        <end position="187"/>
    </location>
</feature>
<dbReference type="PANTHER" id="PTHR45453">
    <property type="entry name" value="PHOSPHATE REGULON SENSOR PROTEIN PHOR"/>
    <property type="match status" value="1"/>
</dbReference>
<evidence type="ECO:0000256" key="6">
    <source>
        <dbReference type="ARBA" id="ARBA00022777"/>
    </source>
</evidence>
<dbReference type="InterPro" id="IPR036890">
    <property type="entry name" value="HATPase_C_sf"/>
</dbReference>
<comment type="catalytic activity">
    <reaction evidence="1">
        <text>ATP + protein L-histidine = ADP + protein N-phospho-L-histidine.</text>
        <dbReference type="EC" id="2.7.13.3"/>
    </reaction>
</comment>
<dbReference type="SMART" id="SM00387">
    <property type="entry name" value="HATPase_c"/>
    <property type="match status" value="1"/>
</dbReference>
<dbReference type="Pfam" id="PF02518">
    <property type="entry name" value="HATPase_c"/>
    <property type="match status" value="1"/>
</dbReference>
<dbReference type="SUPFAM" id="SSF47384">
    <property type="entry name" value="Homodimeric domain of signal transducing histidine kinase"/>
    <property type="match status" value="1"/>
</dbReference>
<dbReference type="FunFam" id="3.30.565.10:FF:000006">
    <property type="entry name" value="Sensor histidine kinase WalK"/>
    <property type="match status" value="1"/>
</dbReference>
<keyword evidence="8" id="KW-0472">Membrane</keyword>
<evidence type="ECO:0000256" key="7">
    <source>
        <dbReference type="ARBA" id="ARBA00023012"/>
    </source>
</evidence>
<dbReference type="InterPro" id="IPR003660">
    <property type="entry name" value="HAMP_dom"/>
</dbReference>
<dbReference type="GO" id="GO:0004721">
    <property type="term" value="F:phosphoprotein phosphatase activity"/>
    <property type="evidence" value="ECO:0007669"/>
    <property type="project" value="TreeGrafter"/>
</dbReference>
<dbReference type="GO" id="GO:0016036">
    <property type="term" value="P:cellular response to phosphate starvation"/>
    <property type="evidence" value="ECO:0007669"/>
    <property type="project" value="TreeGrafter"/>
</dbReference>
<dbReference type="InterPro" id="IPR050351">
    <property type="entry name" value="BphY/WalK/GraS-like"/>
</dbReference>
<evidence type="ECO:0000313" key="11">
    <source>
        <dbReference type="EMBL" id="TCL70925.1"/>
    </source>
</evidence>
<reference evidence="11 12" key="1">
    <citation type="submission" date="2019-03" db="EMBL/GenBank/DDBJ databases">
        <title>Genomic Encyclopedia of Type Strains, Phase IV (KMG-IV): sequencing the most valuable type-strain genomes for metagenomic binning, comparative biology and taxonomic classification.</title>
        <authorList>
            <person name="Goeker M."/>
        </authorList>
    </citation>
    <scope>NUCLEOTIDE SEQUENCE [LARGE SCALE GENOMIC DNA]</scope>
    <source>
        <strain evidence="11 12">LX-B</strain>
    </source>
</reference>
<dbReference type="InterPro" id="IPR003661">
    <property type="entry name" value="HisK_dim/P_dom"/>
</dbReference>
<keyword evidence="8" id="KW-0812">Transmembrane</keyword>
<feature type="transmembrane region" description="Helical" evidence="8">
    <location>
        <begin position="12"/>
        <end position="31"/>
    </location>
</feature>
<evidence type="ECO:0000259" key="10">
    <source>
        <dbReference type="PROSITE" id="PS50885"/>
    </source>
</evidence>
<evidence type="ECO:0000259" key="9">
    <source>
        <dbReference type="PROSITE" id="PS50109"/>
    </source>
</evidence>
<keyword evidence="6" id="KW-0418">Kinase</keyword>
<dbReference type="GO" id="GO:0005886">
    <property type="term" value="C:plasma membrane"/>
    <property type="evidence" value="ECO:0007669"/>
    <property type="project" value="TreeGrafter"/>
</dbReference>
<dbReference type="SMART" id="SM00388">
    <property type="entry name" value="HisKA"/>
    <property type="match status" value="1"/>
</dbReference>
<dbReference type="Gene3D" id="3.30.565.10">
    <property type="entry name" value="Histidine kinase-like ATPase, C-terminal domain"/>
    <property type="match status" value="1"/>
</dbReference>
<dbReference type="Pfam" id="PF00672">
    <property type="entry name" value="HAMP"/>
    <property type="match status" value="1"/>
</dbReference>
<name>A0A4R1RW72_HYDET</name>
<evidence type="ECO:0000256" key="1">
    <source>
        <dbReference type="ARBA" id="ARBA00000085"/>
    </source>
</evidence>
<dbReference type="PROSITE" id="PS50885">
    <property type="entry name" value="HAMP"/>
    <property type="match status" value="1"/>
</dbReference>
<evidence type="ECO:0000256" key="3">
    <source>
        <dbReference type="ARBA" id="ARBA00012438"/>
    </source>
</evidence>
<comment type="subcellular location">
    <subcellularLocation>
        <location evidence="2">Membrane</location>
    </subcellularLocation>
</comment>
<dbReference type="PROSITE" id="PS50109">
    <property type="entry name" value="HIS_KIN"/>
    <property type="match status" value="1"/>
</dbReference>
<evidence type="ECO:0000256" key="8">
    <source>
        <dbReference type="SAM" id="Phobius"/>
    </source>
</evidence>
<organism evidence="11 12">
    <name type="scientific">Hydrogenispora ethanolica</name>
    <dbReference type="NCBI Taxonomy" id="1082276"/>
    <lineage>
        <taxon>Bacteria</taxon>
        <taxon>Bacillati</taxon>
        <taxon>Bacillota</taxon>
        <taxon>Hydrogenispora</taxon>
    </lineage>
</organism>
<keyword evidence="12" id="KW-1185">Reference proteome</keyword>
<dbReference type="CDD" id="cd00082">
    <property type="entry name" value="HisKA"/>
    <property type="match status" value="1"/>
</dbReference>
<dbReference type="CDD" id="cd00075">
    <property type="entry name" value="HATPase"/>
    <property type="match status" value="1"/>
</dbReference>
<gene>
    <name evidence="11" type="ORF">EDC14_100870</name>
</gene>
<proteinExistence type="predicted"/>
<dbReference type="InterPro" id="IPR005467">
    <property type="entry name" value="His_kinase_dom"/>
</dbReference>
<dbReference type="AlphaFoldDB" id="A0A4R1RW72"/>
<dbReference type="InterPro" id="IPR036097">
    <property type="entry name" value="HisK_dim/P_sf"/>
</dbReference>
<dbReference type="PANTHER" id="PTHR45453:SF1">
    <property type="entry name" value="PHOSPHATE REGULON SENSOR PROTEIN PHOR"/>
    <property type="match status" value="1"/>
</dbReference>
<dbReference type="Gene3D" id="1.10.287.130">
    <property type="match status" value="1"/>
</dbReference>
<dbReference type="SUPFAM" id="SSF158472">
    <property type="entry name" value="HAMP domain-like"/>
    <property type="match status" value="1"/>
</dbReference>
<protein>
    <recommendedName>
        <fullName evidence="3">histidine kinase</fullName>
        <ecNumber evidence="3">2.7.13.3</ecNumber>
    </recommendedName>
</protein>
<dbReference type="SMART" id="SM00304">
    <property type="entry name" value="HAMP"/>
    <property type="match status" value="1"/>
</dbReference>
<dbReference type="PRINTS" id="PR00344">
    <property type="entry name" value="BCTRLSENSOR"/>
</dbReference>
<feature type="domain" description="HAMP" evidence="10">
    <location>
        <begin position="188"/>
        <end position="241"/>
    </location>
</feature>
<dbReference type="Pfam" id="PF00512">
    <property type="entry name" value="HisKA"/>
    <property type="match status" value="1"/>
</dbReference>
<dbReference type="CDD" id="cd06225">
    <property type="entry name" value="HAMP"/>
    <property type="match status" value="1"/>
</dbReference>
<keyword evidence="4" id="KW-0597">Phosphoprotein</keyword>
<feature type="domain" description="Histidine kinase" evidence="9">
    <location>
        <begin position="249"/>
        <end position="464"/>
    </location>
</feature>
<sequence>MISLRWKLSLSYVLVAISVVCLVSLAANFLLERQFRDYVKERQEERNRQTVALLARQYQAPGVWKETTVQAIGINALEQGMIVKVRDAGGEVIWDATRHNNGLCQQMLSHMARNMSSRYPNWNGGYTVARYSAKNQFQTVGSVEIGYYGPFFYTDTDLAFINTLNRILLGVTVCTLLVALVVGVAMARSVSAPISRVIETTGRIAEGRYEQRVEHRTDIKELHQLTGAINGLADSLQKQELLRKRLSADVAHELRTPLATVQSHLEAMIDGIWAADPSRLKSCHEEILRLSRMVQDLHKLSKYEGEDLKLERTRFDLGELARAIVLNFEHEFKNKSVALELRTGPIPAPVLADRDKLSQVLVNLLANALKFTPAGGRVEMVIAPQQRGVQMVLRDTGIGIAAADLPNIFERFYRADPSRNRLSGGSGIGLAIVKAIVDAHQGTVTVESQPGRGSTFTVFIPAAPSPQDRE</sequence>
<comment type="caution">
    <text evidence="11">The sequence shown here is derived from an EMBL/GenBank/DDBJ whole genome shotgun (WGS) entry which is preliminary data.</text>
</comment>
<evidence type="ECO:0000256" key="2">
    <source>
        <dbReference type="ARBA" id="ARBA00004370"/>
    </source>
</evidence>
<dbReference type="SUPFAM" id="SSF55874">
    <property type="entry name" value="ATPase domain of HSP90 chaperone/DNA topoisomerase II/histidine kinase"/>
    <property type="match status" value="1"/>
</dbReference>
<dbReference type="InterPro" id="IPR003594">
    <property type="entry name" value="HATPase_dom"/>
</dbReference>
<evidence type="ECO:0000256" key="5">
    <source>
        <dbReference type="ARBA" id="ARBA00022679"/>
    </source>
</evidence>
<dbReference type="OrthoDB" id="9813151at2"/>